<protein>
    <submittedName>
        <fullName evidence="1">Uncharacterized protein</fullName>
    </submittedName>
</protein>
<dbReference type="OrthoDB" id="8762718at2"/>
<dbReference type="RefSeq" id="WP_093556170.1">
    <property type="nucleotide sequence ID" value="NZ_FPBO01000011.1"/>
</dbReference>
<reference evidence="2" key="1">
    <citation type="submission" date="2016-10" db="EMBL/GenBank/DDBJ databases">
        <authorList>
            <person name="Varghese N."/>
            <person name="Submissions S."/>
        </authorList>
    </citation>
    <scope>NUCLEOTIDE SEQUENCE [LARGE SCALE GENOMIC DNA]</scope>
    <source>
        <strain evidence="2">CGMCC 1.11014</strain>
    </source>
</reference>
<keyword evidence="2" id="KW-1185">Reference proteome</keyword>
<proteinExistence type="predicted"/>
<sequence>MSIYRQEGLAAYREFAAALAEEQAVAHELSECAKIEVYHLLARDLFDRMVVAHTKTAEAFARVQCFQYDKN</sequence>
<name>A0A1I7JH33_9BURK</name>
<dbReference type="STRING" id="1035707.SAMN05216552_1011135"/>
<dbReference type="EMBL" id="FPBO01000011">
    <property type="protein sequence ID" value="SFU84497.1"/>
    <property type="molecule type" value="Genomic_DNA"/>
</dbReference>
<dbReference type="Proteomes" id="UP000199391">
    <property type="component" value="Unassembled WGS sequence"/>
</dbReference>
<organism evidence="1 2">
    <name type="scientific">Pseudoduganella namucuonensis</name>
    <dbReference type="NCBI Taxonomy" id="1035707"/>
    <lineage>
        <taxon>Bacteria</taxon>
        <taxon>Pseudomonadati</taxon>
        <taxon>Pseudomonadota</taxon>
        <taxon>Betaproteobacteria</taxon>
        <taxon>Burkholderiales</taxon>
        <taxon>Oxalobacteraceae</taxon>
        <taxon>Telluria group</taxon>
        <taxon>Pseudoduganella</taxon>
    </lineage>
</organism>
<evidence type="ECO:0000313" key="1">
    <source>
        <dbReference type="EMBL" id="SFU84497.1"/>
    </source>
</evidence>
<dbReference type="AlphaFoldDB" id="A0A1I7JH33"/>
<evidence type="ECO:0000313" key="2">
    <source>
        <dbReference type="Proteomes" id="UP000199391"/>
    </source>
</evidence>
<gene>
    <name evidence="1" type="ORF">SAMN05216552_1011135</name>
</gene>
<accession>A0A1I7JH33</accession>